<keyword evidence="3 13" id="KW-0479">Metal-binding</keyword>
<accession>L1L4F3</accession>
<dbReference type="SUPFAM" id="SSF48113">
    <property type="entry name" value="Heme-dependent peroxidases"/>
    <property type="match status" value="2"/>
</dbReference>
<dbReference type="GO" id="GO:0046872">
    <property type="term" value="F:metal ion binding"/>
    <property type="evidence" value="ECO:0007669"/>
    <property type="project" value="UniProtKB-KW"/>
</dbReference>
<comment type="catalytic activity">
    <reaction evidence="8 13 14">
        <text>H2O2 + AH2 = A + 2 H2O</text>
        <dbReference type="Rhea" id="RHEA:30275"/>
        <dbReference type="ChEBI" id="CHEBI:13193"/>
        <dbReference type="ChEBI" id="CHEBI:15377"/>
        <dbReference type="ChEBI" id="CHEBI:16240"/>
        <dbReference type="ChEBI" id="CHEBI:17499"/>
        <dbReference type="EC" id="1.11.1.21"/>
    </reaction>
</comment>
<dbReference type="Proteomes" id="UP000010411">
    <property type="component" value="Unassembled WGS sequence"/>
</dbReference>
<dbReference type="CDD" id="cd00649">
    <property type="entry name" value="catalase_peroxidase_1"/>
    <property type="match status" value="1"/>
</dbReference>
<dbReference type="EMBL" id="AEJC01000129">
    <property type="protein sequence ID" value="EKX67679.1"/>
    <property type="molecule type" value="Genomic_DNA"/>
</dbReference>
<dbReference type="Pfam" id="PF00141">
    <property type="entry name" value="peroxidase"/>
    <property type="match status" value="2"/>
</dbReference>
<dbReference type="PROSITE" id="PS00436">
    <property type="entry name" value="PEROXIDASE_2"/>
    <property type="match status" value="1"/>
</dbReference>
<dbReference type="GO" id="GO:0070301">
    <property type="term" value="P:cellular response to hydrogen peroxide"/>
    <property type="evidence" value="ECO:0007669"/>
    <property type="project" value="TreeGrafter"/>
</dbReference>
<dbReference type="Gene3D" id="1.10.520.10">
    <property type="match status" value="2"/>
</dbReference>
<comment type="similarity">
    <text evidence="10 13 14">Belongs to the peroxidase family. Peroxidase/catalase subfamily.</text>
</comment>
<sequence>MSESNIPAEAKCPVAHDRAAHPTQGGGNRQWWPERLNLKILAKNPAVGNPLGEEFDYAEAFKNLDLAAVKQDIAEVLTTSQDWWPADFGNYGPLMIRMAWHSAGTYRISDGRGGAGAGQQRFAPLNSWPDNANLDKARRLLWPVKKKYGQSISWADLMILTGNVALEQMGFTTFGFGGGREDVWEAEEDVYWGPETIWLDDQRYSGDRELENPLGAVQMGLIYVNPEGPNGNPDPIAAARDIRETFRRMAMNDEETVALIAGGHTFGKTHGAAPDSHVGADPEGATMEEQGLGWKNSYGTGKGGDTITSGLEVTWTATPTQWSNGFFKNLFEYEYELTESPAGAKQWVAKDAEAIIPDAHDPSKKHLPTMLTTDLSLRFDPVYEQISRRFYENPDQFADAFARAWYKLTHRDMGPKSLYLGPEVPEETLLWQDPLPEAEGEVIDAADIAALKAKLLDSGLTVSQLVSTAWASASTFRGSDKRGGANGARIRLEPQRSWEANDPDQLRHVLSVLEGVQAEFNSGAKKVSLADLIVLGGAAAVEKAAKDAGFDVEVPFTPGRVDATEEHTDAESFAALEPTSDGFRNYLGKGNRLPAEYLLLDRANLLTLSAPELTVLVGGLRVLGANTGQSTHGVFTDTPGKLTNDFFVNLLDLGTTWKSTSEDQTLFEGRDAATGEVKWTGTRADLVFGSNSELRALAEVYASDDAKEKFVNDFVAAWVKVSNLDRFDLV</sequence>
<evidence type="ECO:0000313" key="18">
    <source>
        <dbReference type="Proteomes" id="UP000010411"/>
    </source>
</evidence>
<feature type="cross-link" description="Tryptophyl-tyrosyl-methioninium (Tyr-Met) (with Trp-100)" evidence="13">
    <location>
        <begin position="223"/>
        <end position="249"/>
    </location>
</feature>
<dbReference type="Gene3D" id="1.10.420.10">
    <property type="entry name" value="Peroxidase, domain 2"/>
    <property type="match status" value="2"/>
</dbReference>
<evidence type="ECO:0000256" key="6">
    <source>
        <dbReference type="ARBA" id="ARBA00023324"/>
    </source>
</evidence>
<gene>
    <name evidence="17" type="primary">katG_2</name>
    <name evidence="13" type="synonym">katG</name>
    <name evidence="17" type="ORF">STRIP9103_08842</name>
</gene>
<dbReference type="InterPro" id="IPR010255">
    <property type="entry name" value="Haem_peroxidase_sf"/>
</dbReference>
<dbReference type="InterPro" id="IPR002016">
    <property type="entry name" value="Haem_peroxidase"/>
</dbReference>
<evidence type="ECO:0000256" key="1">
    <source>
        <dbReference type="ARBA" id="ARBA00022559"/>
    </source>
</evidence>
<comment type="PTM">
    <text evidence="13">Formation of the three residue Trp-Tyr-Met cross-link is important for the catalase, but not the peroxidase activity of the enzyme.</text>
</comment>
<evidence type="ECO:0000256" key="5">
    <source>
        <dbReference type="ARBA" id="ARBA00023004"/>
    </source>
</evidence>
<dbReference type="InterPro" id="IPR000763">
    <property type="entry name" value="Catalase_peroxidase"/>
</dbReference>
<dbReference type="FunFam" id="1.10.420.10:FF:000004">
    <property type="entry name" value="Catalase-peroxidase"/>
    <property type="match status" value="1"/>
</dbReference>
<protein>
    <recommendedName>
        <fullName evidence="12 13">Catalase-peroxidase</fullName>
        <shortName evidence="13">CP</shortName>
        <ecNumber evidence="11 13">1.11.1.21</ecNumber>
    </recommendedName>
    <alternativeName>
        <fullName evidence="13">Peroxidase/catalase</fullName>
    </alternativeName>
</protein>
<dbReference type="GO" id="GO:0004096">
    <property type="term" value="F:catalase activity"/>
    <property type="evidence" value="ECO:0007669"/>
    <property type="project" value="UniProtKB-UniRule"/>
</dbReference>
<keyword evidence="5 13" id="KW-0408">Iron</keyword>
<comment type="caution">
    <text evidence="13">Lacks conserved residue(s) required for the propagation of feature annotation.</text>
</comment>
<dbReference type="PRINTS" id="PR00458">
    <property type="entry name" value="PEROXIDASE"/>
</dbReference>
<evidence type="ECO:0000256" key="8">
    <source>
        <dbReference type="ARBA" id="ARBA00051651"/>
    </source>
</evidence>
<dbReference type="GeneID" id="301697504"/>
<dbReference type="PATRIC" id="fig|698759.3.peg.1795"/>
<dbReference type="NCBIfam" id="NF011635">
    <property type="entry name" value="PRK15061.1"/>
    <property type="match status" value="1"/>
</dbReference>
<dbReference type="PANTHER" id="PTHR30555">
    <property type="entry name" value="HYDROPEROXIDASE I, BIFUNCTIONAL CATALASE-PEROXIDASE"/>
    <property type="match status" value="1"/>
</dbReference>
<dbReference type="GO" id="GO:0042744">
    <property type="term" value="P:hydrogen peroxide catabolic process"/>
    <property type="evidence" value="ECO:0007669"/>
    <property type="project" value="UniProtKB-KW"/>
</dbReference>
<evidence type="ECO:0000313" key="17">
    <source>
        <dbReference type="EMBL" id="EKX67679.1"/>
    </source>
</evidence>
<evidence type="ECO:0000256" key="14">
    <source>
        <dbReference type="RuleBase" id="RU003451"/>
    </source>
</evidence>
<dbReference type="CDD" id="cd08200">
    <property type="entry name" value="catalase_peroxidase_2"/>
    <property type="match status" value="1"/>
</dbReference>
<evidence type="ECO:0000256" key="12">
    <source>
        <dbReference type="ARBA" id="ARBA00074141"/>
    </source>
</evidence>
<evidence type="ECO:0000256" key="2">
    <source>
        <dbReference type="ARBA" id="ARBA00022617"/>
    </source>
</evidence>
<feature type="domain" description="Plant heme peroxidase family profile" evidence="16">
    <location>
        <begin position="134"/>
        <end position="442"/>
    </location>
</feature>
<evidence type="ECO:0000256" key="13">
    <source>
        <dbReference type="HAMAP-Rule" id="MF_01961"/>
    </source>
</evidence>
<dbReference type="GO" id="GO:0020037">
    <property type="term" value="F:heme binding"/>
    <property type="evidence" value="ECO:0007669"/>
    <property type="project" value="InterPro"/>
</dbReference>
<evidence type="ECO:0000256" key="10">
    <source>
        <dbReference type="ARBA" id="ARBA00060838"/>
    </source>
</evidence>
<dbReference type="GO" id="GO:0005829">
    <property type="term" value="C:cytosol"/>
    <property type="evidence" value="ECO:0007669"/>
    <property type="project" value="UniProtKB-ARBA"/>
</dbReference>
<dbReference type="FunFam" id="1.10.520.10:FF:000002">
    <property type="entry name" value="Catalase-peroxidase"/>
    <property type="match status" value="1"/>
</dbReference>
<dbReference type="PROSITE" id="PS00435">
    <property type="entry name" value="PEROXIDASE_1"/>
    <property type="match status" value="1"/>
</dbReference>
<dbReference type="OrthoDB" id="9759743at2"/>
<feature type="binding site" description="axial binding residue" evidence="13">
    <location>
        <position position="264"/>
    </location>
    <ligand>
        <name>heme b</name>
        <dbReference type="ChEBI" id="CHEBI:60344"/>
    </ligand>
    <ligandPart>
        <name>Fe</name>
        <dbReference type="ChEBI" id="CHEBI:18248"/>
    </ligandPart>
</feature>
<comment type="cofactor">
    <cofactor evidence="13">
        <name>heme b</name>
        <dbReference type="ChEBI" id="CHEBI:60344"/>
    </cofactor>
    <text evidence="13">Binds 1 heme b (iron(II)-protoporphyrin IX) group per dimer.</text>
</comment>
<dbReference type="FunFam" id="1.10.420.10:FF:000002">
    <property type="entry name" value="Catalase-peroxidase"/>
    <property type="match status" value="1"/>
</dbReference>
<feature type="site" description="Transition state stabilizer" evidence="13">
    <location>
        <position position="97"/>
    </location>
</feature>
<feature type="active site" description="Proton acceptor" evidence="13">
    <location>
        <position position="101"/>
    </location>
</feature>
<evidence type="ECO:0000259" key="16">
    <source>
        <dbReference type="PROSITE" id="PS50873"/>
    </source>
</evidence>
<organism evidence="17 18">
    <name type="scientific">Streptomyces ipomoeae 91-03</name>
    <dbReference type="NCBI Taxonomy" id="698759"/>
    <lineage>
        <taxon>Bacteria</taxon>
        <taxon>Bacillati</taxon>
        <taxon>Actinomycetota</taxon>
        <taxon>Actinomycetes</taxon>
        <taxon>Kitasatosporales</taxon>
        <taxon>Streptomycetaceae</taxon>
        <taxon>Streptomyces</taxon>
    </lineage>
</organism>
<dbReference type="InterPro" id="IPR019793">
    <property type="entry name" value="Peroxidases_heam-ligand_BS"/>
</dbReference>
<keyword evidence="18" id="KW-1185">Reference proteome</keyword>
<keyword evidence="6 13" id="KW-0376">Hydrogen peroxide</keyword>
<dbReference type="EC" id="1.11.1.21" evidence="11 13"/>
<comment type="catalytic activity">
    <reaction evidence="7 13 14">
        <text>2 H2O2 = O2 + 2 H2O</text>
        <dbReference type="Rhea" id="RHEA:20309"/>
        <dbReference type="ChEBI" id="CHEBI:15377"/>
        <dbReference type="ChEBI" id="CHEBI:15379"/>
        <dbReference type="ChEBI" id="CHEBI:16240"/>
        <dbReference type="EC" id="1.11.1.21"/>
    </reaction>
</comment>
<dbReference type="PROSITE" id="PS50873">
    <property type="entry name" value="PEROXIDASE_4"/>
    <property type="match status" value="1"/>
</dbReference>
<dbReference type="RefSeq" id="WP_009304060.1">
    <property type="nucleotide sequence ID" value="NZ_AEJC01000129.1"/>
</dbReference>
<proteinExistence type="inferred from homology"/>
<evidence type="ECO:0000256" key="3">
    <source>
        <dbReference type="ARBA" id="ARBA00022723"/>
    </source>
</evidence>
<dbReference type="PANTHER" id="PTHR30555:SF0">
    <property type="entry name" value="CATALASE-PEROXIDASE"/>
    <property type="match status" value="1"/>
</dbReference>
<keyword evidence="4 13" id="KW-0560">Oxidoreductase</keyword>
<dbReference type="PRINTS" id="PR00460">
    <property type="entry name" value="BPEROXIDASE"/>
</dbReference>
<evidence type="ECO:0000256" key="7">
    <source>
        <dbReference type="ARBA" id="ARBA00049145"/>
    </source>
</evidence>
<dbReference type="HAMAP" id="MF_01961">
    <property type="entry name" value="Catal_peroxid"/>
    <property type="match status" value="1"/>
</dbReference>
<evidence type="ECO:0000256" key="11">
    <source>
        <dbReference type="ARBA" id="ARBA00067012"/>
    </source>
</evidence>
<comment type="function">
    <text evidence="9 13">Bifunctional enzyme with both catalase and broad-spectrum peroxidase activity.</text>
</comment>
<feature type="region of interest" description="Disordered" evidence="15">
    <location>
        <begin position="1"/>
        <end position="30"/>
    </location>
</feature>
<dbReference type="AlphaFoldDB" id="L1L4F3"/>
<comment type="subunit">
    <text evidence="13">Homodimer or homotetramer.</text>
</comment>
<keyword evidence="2 13" id="KW-0349">Heme</keyword>
<dbReference type="NCBIfam" id="TIGR00198">
    <property type="entry name" value="cat_per_HPI"/>
    <property type="match status" value="1"/>
</dbReference>
<evidence type="ECO:0000256" key="15">
    <source>
        <dbReference type="SAM" id="MobiDB-lite"/>
    </source>
</evidence>
<keyword evidence="1 13" id="KW-0575">Peroxidase</keyword>
<dbReference type="InterPro" id="IPR019794">
    <property type="entry name" value="Peroxidases_AS"/>
</dbReference>
<reference evidence="17 18" key="1">
    <citation type="submission" date="2012-11" db="EMBL/GenBank/DDBJ databases">
        <authorList>
            <person name="Huguet-Tapia J.C."/>
            <person name="Durkin A.S."/>
            <person name="Pettis G.S."/>
            <person name="Badger J.H."/>
        </authorList>
    </citation>
    <scope>NUCLEOTIDE SEQUENCE [LARGE SCALE GENOMIC DNA]</scope>
    <source>
        <strain evidence="17 18">91-03</strain>
    </source>
</reference>
<evidence type="ECO:0000256" key="9">
    <source>
        <dbReference type="ARBA" id="ARBA00056989"/>
    </source>
</evidence>
<comment type="caution">
    <text evidence="17">The sequence shown here is derived from an EMBL/GenBank/DDBJ whole genome shotgun (WGS) entry which is preliminary data.</text>
</comment>
<evidence type="ECO:0000256" key="4">
    <source>
        <dbReference type="ARBA" id="ARBA00023002"/>
    </source>
</evidence>
<name>L1L4F3_9ACTN</name>